<proteinExistence type="inferred from homology"/>
<comment type="cofactor">
    <cofactor evidence="1 13">
        <name>heme</name>
        <dbReference type="ChEBI" id="CHEBI:30413"/>
    </cofactor>
</comment>
<keyword evidence="17" id="KW-1185">Reference proteome</keyword>
<evidence type="ECO:0000313" key="16">
    <source>
        <dbReference type="EMBL" id="CCM06184.1"/>
    </source>
</evidence>
<dbReference type="AlphaFoldDB" id="J4H562"/>
<accession>J4H562</accession>
<reference evidence="16 17" key="1">
    <citation type="journal article" date="2012" name="Appl. Environ. Microbiol.">
        <title>Short-read sequencing for genomic analysis of the brown rot fungus Fibroporia radiculosa.</title>
        <authorList>
            <person name="Tang J.D."/>
            <person name="Perkins A.D."/>
            <person name="Sonstegard T.S."/>
            <person name="Schroeder S.G."/>
            <person name="Burgess S.C."/>
            <person name="Diehl S.V."/>
        </authorList>
    </citation>
    <scope>NUCLEOTIDE SEQUENCE [LARGE SCALE GENOMIC DNA]</scope>
    <source>
        <strain evidence="16 17">TFFH 294</strain>
    </source>
</reference>
<dbReference type="HOGENOM" id="CLU_001570_2_3_1"/>
<evidence type="ECO:0000313" key="17">
    <source>
        <dbReference type="Proteomes" id="UP000006352"/>
    </source>
</evidence>
<dbReference type="PANTHER" id="PTHR46300">
    <property type="entry name" value="P450, PUTATIVE (EUROFUNG)-RELATED-RELATED"/>
    <property type="match status" value="1"/>
</dbReference>
<sequence>MSLLLLSPVFLAFIVIYRLSARRHPLPPGPPPKFLTGNIHQVPPTHPWRTYEKWGLQYGPMVYFRIMQKKFIVLHTFKAATDLLDARAGIYSERPTTVFFGDLIGRQEAVFYLPSTHRNFKKYRKYLTSGLNARATRSYAEVSKDEVHVLLLNLMKNPEQFTHHFRRYAGAVILKVTYGWTVSNTGDDQLVSLIEQAARLQPELVRPGRWMVDTIPLLKYVPAWFPFASFQKAALEYKAIFSRIDQYPWEWTKQQVTSGTYTDSFASKHILELDSLPPEEAAEEDKIARFCSAGLYSGGAETIVGVLTAFTLAMTLYPDVQARIQEELATIVGQRLPTVDDKDSLPYLNAVLWEVLRWAPIAPVALPHRVLEDDVYEGYLVPKGTVVIPNIWAMTRDESVYPAPDVFDPERYLGKTPQRDPRRMVFGFGRRVCPGAHFAETSIFLVMGSIMTAFNITKALDDAGKEIIPAVEFSSNITSHPLPFECKVTARAPDLLASL</sequence>
<dbReference type="InterPro" id="IPR036396">
    <property type="entry name" value="Cyt_P450_sf"/>
</dbReference>
<dbReference type="GO" id="GO:0020037">
    <property type="term" value="F:heme binding"/>
    <property type="evidence" value="ECO:0007669"/>
    <property type="project" value="InterPro"/>
</dbReference>
<dbReference type="InterPro" id="IPR002401">
    <property type="entry name" value="Cyt_P450_E_grp-I"/>
</dbReference>
<dbReference type="Gene3D" id="1.10.630.10">
    <property type="entry name" value="Cytochrome P450"/>
    <property type="match status" value="1"/>
</dbReference>
<evidence type="ECO:0000256" key="5">
    <source>
        <dbReference type="ARBA" id="ARBA00022617"/>
    </source>
</evidence>
<keyword evidence="5 13" id="KW-0349">Heme</keyword>
<dbReference type="STRING" id="599839.J4H562"/>
<comment type="pathway">
    <text evidence="3">Secondary metabolite biosynthesis.</text>
</comment>
<dbReference type="GO" id="GO:0005506">
    <property type="term" value="F:iron ion binding"/>
    <property type="evidence" value="ECO:0007669"/>
    <property type="project" value="InterPro"/>
</dbReference>
<evidence type="ECO:0000256" key="15">
    <source>
        <dbReference type="SAM" id="SignalP"/>
    </source>
</evidence>
<evidence type="ECO:0000256" key="11">
    <source>
        <dbReference type="ARBA" id="ARBA00023033"/>
    </source>
</evidence>
<organism evidence="16 17">
    <name type="scientific">Fibroporia radiculosa</name>
    <dbReference type="NCBI Taxonomy" id="599839"/>
    <lineage>
        <taxon>Eukaryota</taxon>
        <taxon>Fungi</taxon>
        <taxon>Dikarya</taxon>
        <taxon>Basidiomycota</taxon>
        <taxon>Agaricomycotina</taxon>
        <taxon>Agaricomycetes</taxon>
        <taxon>Polyporales</taxon>
        <taxon>Fibroporiaceae</taxon>
        <taxon>Fibroporia</taxon>
    </lineage>
</organism>
<evidence type="ECO:0000256" key="8">
    <source>
        <dbReference type="ARBA" id="ARBA00022989"/>
    </source>
</evidence>
<dbReference type="CDD" id="cd11065">
    <property type="entry name" value="CYP64-like"/>
    <property type="match status" value="1"/>
</dbReference>
<comment type="subcellular location">
    <subcellularLocation>
        <location evidence="2">Membrane</location>
        <topology evidence="2">Single-pass membrane protein</topology>
    </subcellularLocation>
</comment>
<evidence type="ECO:0000256" key="9">
    <source>
        <dbReference type="ARBA" id="ARBA00023002"/>
    </source>
</evidence>
<dbReference type="SUPFAM" id="SSF48264">
    <property type="entry name" value="Cytochrome P450"/>
    <property type="match status" value="1"/>
</dbReference>
<evidence type="ECO:0000256" key="10">
    <source>
        <dbReference type="ARBA" id="ARBA00023004"/>
    </source>
</evidence>
<dbReference type="PRINTS" id="PR00463">
    <property type="entry name" value="EP450I"/>
</dbReference>
<dbReference type="InterPro" id="IPR050364">
    <property type="entry name" value="Cytochrome_P450_fung"/>
</dbReference>
<gene>
    <name evidence="16" type="ORF">FIBRA_08426</name>
</gene>
<keyword evidence="7 13" id="KW-0479">Metal-binding</keyword>
<evidence type="ECO:0000256" key="14">
    <source>
        <dbReference type="RuleBase" id="RU000461"/>
    </source>
</evidence>
<dbReference type="GO" id="GO:0016020">
    <property type="term" value="C:membrane"/>
    <property type="evidence" value="ECO:0007669"/>
    <property type="project" value="UniProtKB-SubCell"/>
</dbReference>
<dbReference type="PROSITE" id="PS00086">
    <property type="entry name" value="CYTOCHROME_P450"/>
    <property type="match status" value="1"/>
</dbReference>
<dbReference type="RefSeq" id="XP_012185467.1">
    <property type="nucleotide sequence ID" value="XM_012330077.1"/>
</dbReference>
<dbReference type="InterPro" id="IPR001128">
    <property type="entry name" value="Cyt_P450"/>
</dbReference>
<dbReference type="GeneID" id="24101084"/>
<evidence type="ECO:0000256" key="1">
    <source>
        <dbReference type="ARBA" id="ARBA00001971"/>
    </source>
</evidence>
<dbReference type="OrthoDB" id="2789670at2759"/>
<evidence type="ECO:0000256" key="3">
    <source>
        <dbReference type="ARBA" id="ARBA00005179"/>
    </source>
</evidence>
<dbReference type="GO" id="GO:0016705">
    <property type="term" value="F:oxidoreductase activity, acting on paired donors, with incorporation or reduction of molecular oxygen"/>
    <property type="evidence" value="ECO:0007669"/>
    <property type="project" value="InterPro"/>
</dbReference>
<dbReference type="InterPro" id="IPR017972">
    <property type="entry name" value="Cyt_P450_CS"/>
</dbReference>
<dbReference type="InParanoid" id="J4H562"/>
<feature type="chain" id="PRO_5003778374" description="Cytochrome P450" evidence="15">
    <location>
        <begin position="22"/>
        <end position="499"/>
    </location>
</feature>
<feature type="signal peptide" evidence="15">
    <location>
        <begin position="1"/>
        <end position="21"/>
    </location>
</feature>
<dbReference type="GO" id="GO:0004497">
    <property type="term" value="F:monooxygenase activity"/>
    <property type="evidence" value="ECO:0007669"/>
    <property type="project" value="UniProtKB-KW"/>
</dbReference>
<dbReference type="Proteomes" id="UP000006352">
    <property type="component" value="Unassembled WGS sequence"/>
</dbReference>
<keyword evidence="8" id="KW-1133">Transmembrane helix</keyword>
<dbReference type="EMBL" id="HE797240">
    <property type="protein sequence ID" value="CCM06184.1"/>
    <property type="molecule type" value="Genomic_DNA"/>
</dbReference>
<protein>
    <recommendedName>
        <fullName evidence="18">Cytochrome P450</fullName>
    </recommendedName>
</protein>
<evidence type="ECO:0000256" key="7">
    <source>
        <dbReference type="ARBA" id="ARBA00022723"/>
    </source>
</evidence>
<evidence type="ECO:0008006" key="18">
    <source>
        <dbReference type="Google" id="ProtNLM"/>
    </source>
</evidence>
<evidence type="ECO:0000256" key="4">
    <source>
        <dbReference type="ARBA" id="ARBA00010617"/>
    </source>
</evidence>
<evidence type="ECO:0000256" key="12">
    <source>
        <dbReference type="ARBA" id="ARBA00023136"/>
    </source>
</evidence>
<keyword evidence="11 14" id="KW-0503">Monooxygenase</keyword>
<name>J4H562_9APHY</name>
<keyword evidence="9 14" id="KW-0560">Oxidoreductase</keyword>
<keyword evidence="6" id="KW-0812">Transmembrane</keyword>
<dbReference type="PANTHER" id="PTHR46300:SF7">
    <property type="entry name" value="P450, PUTATIVE (EUROFUNG)-RELATED"/>
    <property type="match status" value="1"/>
</dbReference>
<evidence type="ECO:0000256" key="13">
    <source>
        <dbReference type="PIRSR" id="PIRSR602401-1"/>
    </source>
</evidence>
<keyword evidence="10 13" id="KW-0408">Iron</keyword>
<dbReference type="Pfam" id="PF00067">
    <property type="entry name" value="p450"/>
    <property type="match status" value="1"/>
</dbReference>
<keyword evidence="15" id="KW-0732">Signal</keyword>
<evidence type="ECO:0000256" key="2">
    <source>
        <dbReference type="ARBA" id="ARBA00004167"/>
    </source>
</evidence>
<feature type="binding site" description="axial binding residue" evidence="13">
    <location>
        <position position="433"/>
    </location>
    <ligand>
        <name>heme</name>
        <dbReference type="ChEBI" id="CHEBI:30413"/>
    </ligand>
    <ligandPart>
        <name>Fe</name>
        <dbReference type="ChEBI" id="CHEBI:18248"/>
    </ligandPart>
</feature>
<evidence type="ECO:0000256" key="6">
    <source>
        <dbReference type="ARBA" id="ARBA00022692"/>
    </source>
</evidence>
<keyword evidence="12" id="KW-0472">Membrane</keyword>
<comment type="similarity">
    <text evidence="4 14">Belongs to the cytochrome P450 family.</text>
</comment>